<dbReference type="SMART" id="SM00198">
    <property type="entry name" value="SCP"/>
    <property type="match status" value="1"/>
</dbReference>
<dbReference type="Pfam" id="PF00188">
    <property type="entry name" value="CAP"/>
    <property type="match status" value="1"/>
</dbReference>
<comment type="caution">
    <text evidence="2">The sequence shown here is derived from an EMBL/GenBank/DDBJ whole genome shotgun (WGS) entry which is preliminary data.</text>
</comment>
<dbReference type="EMBL" id="SPLM01000036">
    <property type="protein sequence ID" value="TMW66036.1"/>
    <property type="molecule type" value="Genomic_DNA"/>
</dbReference>
<dbReference type="InterPro" id="IPR014044">
    <property type="entry name" value="CAP_dom"/>
</dbReference>
<evidence type="ECO:0000313" key="2">
    <source>
        <dbReference type="EMBL" id="TMW66036.1"/>
    </source>
</evidence>
<protein>
    <recommendedName>
        <fullName evidence="1">SCP domain-containing protein</fullName>
    </recommendedName>
</protein>
<accession>A0A8K1CLW4</accession>
<dbReference type="PANTHER" id="PTHR10334">
    <property type="entry name" value="CYSTEINE-RICH SECRETORY PROTEIN-RELATED"/>
    <property type="match status" value="1"/>
</dbReference>
<feature type="domain" description="SCP" evidence="1">
    <location>
        <begin position="22"/>
        <end position="157"/>
    </location>
</feature>
<dbReference type="Proteomes" id="UP000794436">
    <property type="component" value="Unassembled WGS sequence"/>
</dbReference>
<proteinExistence type="predicted"/>
<dbReference type="InterPro" id="IPR001283">
    <property type="entry name" value="CRISP-related"/>
</dbReference>
<sequence length="216" mass="24192">MGTDSEPNVHNGGVNLHPYTQEIKDYIVAQHNYARAFLTPSDAANMRQLKWNEALAIEASEHVNSCVFAHETEDYTYGQNLMYGNPQIDKPTVDRWIQAWVTDELSPSDRQGTGYLDLDHASAVLWATSYYVGCASNLCPKSYLTACNYYTPGNWASSAQAIRQIALKYRLLLQRHHPKANSSTNNLNSDEARTYTCSVCAEATSISDSYAYSNTR</sequence>
<reference evidence="2" key="1">
    <citation type="submission" date="2019-03" db="EMBL/GenBank/DDBJ databases">
        <title>Long read genome sequence of the mycoparasitic Pythium oligandrum ATCC 38472 isolated from sugarbeet rhizosphere.</title>
        <authorList>
            <person name="Gaulin E."/>
        </authorList>
    </citation>
    <scope>NUCLEOTIDE SEQUENCE</scope>
    <source>
        <strain evidence="2">ATCC 38472_TT</strain>
    </source>
</reference>
<dbReference type="SUPFAM" id="SSF55797">
    <property type="entry name" value="PR-1-like"/>
    <property type="match status" value="1"/>
</dbReference>
<dbReference type="OrthoDB" id="161200at2759"/>
<dbReference type="PRINTS" id="PR00837">
    <property type="entry name" value="V5TPXLIKE"/>
</dbReference>
<dbReference type="AlphaFoldDB" id="A0A8K1CLW4"/>
<organism evidence="2 3">
    <name type="scientific">Pythium oligandrum</name>
    <name type="common">Mycoparasitic fungus</name>
    <dbReference type="NCBI Taxonomy" id="41045"/>
    <lineage>
        <taxon>Eukaryota</taxon>
        <taxon>Sar</taxon>
        <taxon>Stramenopiles</taxon>
        <taxon>Oomycota</taxon>
        <taxon>Peronosporomycetes</taxon>
        <taxon>Pythiales</taxon>
        <taxon>Pythiaceae</taxon>
        <taxon>Pythium</taxon>
    </lineage>
</organism>
<keyword evidence="3" id="KW-1185">Reference proteome</keyword>
<name>A0A8K1CLW4_PYTOL</name>
<evidence type="ECO:0000313" key="3">
    <source>
        <dbReference type="Proteomes" id="UP000794436"/>
    </source>
</evidence>
<dbReference type="Gene3D" id="3.40.33.10">
    <property type="entry name" value="CAP"/>
    <property type="match status" value="1"/>
</dbReference>
<dbReference type="InterPro" id="IPR035940">
    <property type="entry name" value="CAP_sf"/>
</dbReference>
<gene>
    <name evidence="2" type="ORF">Poli38472_003801</name>
</gene>
<evidence type="ECO:0000259" key="1">
    <source>
        <dbReference type="SMART" id="SM00198"/>
    </source>
</evidence>
<dbReference type="CDD" id="cd05380">
    <property type="entry name" value="CAP_euk"/>
    <property type="match status" value="1"/>
</dbReference>